<feature type="compositionally biased region" description="Low complexity" evidence="1">
    <location>
        <begin position="29"/>
        <end position="41"/>
    </location>
</feature>
<dbReference type="EMBL" id="CM000648">
    <property type="protein sequence ID" value="EED89309.1"/>
    <property type="molecule type" value="Genomic_DNA"/>
</dbReference>
<organism evidence="2 3">
    <name type="scientific">Thalassiosira pseudonana</name>
    <name type="common">Marine diatom</name>
    <name type="synonym">Cyclotella nana</name>
    <dbReference type="NCBI Taxonomy" id="35128"/>
    <lineage>
        <taxon>Eukaryota</taxon>
        <taxon>Sar</taxon>
        <taxon>Stramenopiles</taxon>
        <taxon>Ochrophyta</taxon>
        <taxon>Bacillariophyta</taxon>
        <taxon>Coscinodiscophyceae</taxon>
        <taxon>Thalassiosirophycidae</taxon>
        <taxon>Thalassiosirales</taxon>
        <taxon>Thalassiosiraceae</taxon>
        <taxon>Thalassiosira</taxon>
    </lineage>
</organism>
<feature type="compositionally biased region" description="Polar residues" evidence="1">
    <location>
        <begin position="90"/>
        <end position="106"/>
    </location>
</feature>
<dbReference type="eggNOG" id="ENOG502SZZW">
    <property type="taxonomic scope" value="Eukaryota"/>
</dbReference>
<dbReference type="KEGG" id="tps:THAPSDRAFT_9476"/>
<dbReference type="Proteomes" id="UP000001449">
    <property type="component" value="Chromosome 13"/>
</dbReference>
<keyword evidence="3" id="KW-1185">Reference proteome</keyword>
<proteinExistence type="predicted"/>
<dbReference type="HOGENOM" id="CLU_671752_0_0_1"/>
<feature type="compositionally biased region" description="Polar residues" evidence="1">
    <location>
        <begin position="42"/>
        <end position="56"/>
    </location>
</feature>
<evidence type="ECO:0000313" key="3">
    <source>
        <dbReference type="Proteomes" id="UP000001449"/>
    </source>
</evidence>
<reference evidence="2 3" key="2">
    <citation type="journal article" date="2008" name="Nature">
        <title>The Phaeodactylum genome reveals the evolutionary history of diatom genomes.</title>
        <authorList>
            <person name="Bowler C."/>
            <person name="Allen A.E."/>
            <person name="Badger J.H."/>
            <person name="Grimwood J."/>
            <person name="Jabbari K."/>
            <person name="Kuo A."/>
            <person name="Maheswari U."/>
            <person name="Martens C."/>
            <person name="Maumus F."/>
            <person name="Otillar R.P."/>
            <person name="Rayko E."/>
            <person name="Salamov A."/>
            <person name="Vandepoele K."/>
            <person name="Beszteri B."/>
            <person name="Gruber A."/>
            <person name="Heijde M."/>
            <person name="Katinka M."/>
            <person name="Mock T."/>
            <person name="Valentin K."/>
            <person name="Verret F."/>
            <person name="Berges J.A."/>
            <person name="Brownlee C."/>
            <person name="Cadoret J.P."/>
            <person name="Chiovitti A."/>
            <person name="Choi C.J."/>
            <person name="Coesel S."/>
            <person name="De Martino A."/>
            <person name="Detter J.C."/>
            <person name="Durkin C."/>
            <person name="Falciatore A."/>
            <person name="Fournet J."/>
            <person name="Haruta M."/>
            <person name="Huysman M.J."/>
            <person name="Jenkins B.D."/>
            <person name="Jiroutova K."/>
            <person name="Jorgensen R.E."/>
            <person name="Joubert Y."/>
            <person name="Kaplan A."/>
            <person name="Kroger N."/>
            <person name="Kroth P.G."/>
            <person name="La Roche J."/>
            <person name="Lindquist E."/>
            <person name="Lommer M."/>
            <person name="Martin-Jezequel V."/>
            <person name="Lopez P.J."/>
            <person name="Lucas S."/>
            <person name="Mangogna M."/>
            <person name="McGinnis K."/>
            <person name="Medlin L.K."/>
            <person name="Montsant A."/>
            <person name="Oudot-Le Secq M.P."/>
            <person name="Napoli C."/>
            <person name="Obornik M."/>
            <person name="Parker M.S."/>
            <person name="Petit J.L."/>
            <person name="Porcel B.M."/>
            <person name="Poulsen N."/>
            <person name="Robison M."/>
            <person name="Rychlewski L."/>
            <person name="Rynearson T.A."/>
            <person name="Schmutz J."/>
            <person name="Shapiro H."/>
            <person name="Siaut M."/>
            <person name="Stanley M."/>
            <person name="Sussman M.R."/>
            <person name="Taylor A.R."/>
            <person name="Vardi A."/>
            <person name="von Dassow P."/>
            <person name="Vyverman W."/>
            <person name="Willis A."/>
            <person name="Wyrwicz L.S."/>
            <person name="Rokhsar D.S."/>
            <person name="Weissenbach J."/>
            <person name="Armbrust E.V."/>
            <person name="Green B.R."/>
            <person name="Van de Peer Y."/>
            <person name="Grigoriev I.V."/>
        </authorList>
    </citation>
    <scope>NUCLEOTIDE SEQUENCE [LARGE SCALE GENOMIC DNA]</scope>
    <source>
        <strain evidence="2 3">CCMP1335</strain>
    </source>
</reference>
<feature type="compositionally biased region" description="Low complexity" evidence="1">
    <location>
        <begin position="272"/>
        <end position="288"/>
    </location>
</feature>
<reference evidence="2 3" key="1">
    <citation type="journal article" date="2004" name="Science">
        <title>The genome of the diatom Thalassiosira pseudonana: ecology, evolution, and metabolism.</title>
        <authorList>
            <person name="Armbrust E.V."/>
            <person name="Berges J.A."/>
            <person name="Bowler C."/>
            <person name="Green B.R."/>
            <person name="Martinez D."/>
            <person name="Putnam N.H."/>
            <person name="Zhou S."/>
            <person name="Allen A.E."/>
            <person name="Apt K.E."/>
            <person name="Bechner M."/>
            <person name="Brzezinski M.A."/>
            <person name="Chaal B.K."/>
            <person name="Chiovitti A."/>
            <person name="Davis A.K."/>
            <person name="Demarest M.S."/>
            <person name="Detter J.C."/>
            <person name="Glavina T."/>
            <person name="Goodstein D."/>
            <person name="Hadi M.Z."/>
            <person name="Hellsten U."/>
            <person name="Hildebrand M."/>
            <person name="Jenkins B.D."/>
            <person name="Jurka J."/>
            <person name="Kapitonov V.V."/>
            <person name="Kroger N."/>
            <person name="Lau W.W."/>
            <person name="Lane T.W."/>
            <person name="Larimer F.W."/>
            <person name="Lippmeier J.C."/>
            <person name="Lucas S."/>
            <person name="Medina M."/>
            <person name="Montsant A."/>
            <person name="Obornik M."/>
            <person name="Parker M.S."/>
            <person name="Palenik B."/>
            <person name="Pazour G.J."/>
            <person name="Richardson P.M."/>
            <person name="Rynearson T.A."/>
            <person name="Saito M.A."/>
            <person name="Schwartz D.C."/>
            <person name="Thamatrakoln K."/>
            <person name="Valentin K."/>
            <person name="Vardi A."/>
            <person name="Wilkerson F.P."/>
            <person name="Rokhsar D.S."/>
        </authorList>
    </citation>
    <scope>NUCLEOTIDE SEQUENCE [LARGE SCALE GENOMIC DNA]</scope>
    <source>
        <strain evidence="2 3">CCMP1335</strain>
    </source>
</reference>
<dbReference type="InParanoid" id="B8CBF5"/>
<feature type="region of interest" description="Disordered" evidence="1">
    <location>
        <begin position="265"/>
        <end position="288"/>
    </location>
</feature>
<gene>
    <name evidence="2" type="ORF">THAPSDRAFT_9476</name>
</gene>
<accession>B8CBF5</accession>
<feature type="compositionally biased region" description="Basic and acidic residues" evidence="1">
    <location>
        <begin position="327"/>
        <end position="344"/>
    </location>
</feature>
<feature type="compositionally biased region" description="Polar residues" evidence="1">
    <location>
        <begin position="124"/>
        <end position="139"/>
    </location>
</feature>
<feature type="region of interest" description="Disordered" evidence="1">
    <location>
        <begin position="29"/>
        <end position="213"/>
    </location>
</feature>
<dbReference type="PaxDb" id="35128-Thaps9476"/>
<dbReference type="AlphaFoldDB" id="B8CBF5"/>
<dbReference type="GeneID" id="7446932"/>
<evidence type="ECO:0000256" key="1">
    <source>
        <dbReference type="SAM" id="MobiDB-lite"/>
    </source>
</evidence>
<feature type="compositionally biased region" description="Basic residues" evidence="1">
    <location>
        <begin position="360"/>
        <end position="369"/>
    </location>
</feature>
<feature type="region of interest" description="Disordered" evidence="1">
    <location>
        <begin position="317"/>
        <end position="373"/>
    </location>
</feature>
<name>B8CBF5_THAPS</name>
<evidence type="ECO:0000313" key="2">
    <source>
        <dbReference type="EMBL" id="EED89309.1"/>
    </source>
</evidence>
<dbReference type="RefSeq" id="XP_002293573.1">
    <property type="nucleotide sequence ID" value="XM_002293537.1"/>
</dbReference>
<protein>
    <submittedName>
        <fullName evidence="2">Uncharacterized protein</fullName>
    </submittedName>
</protein>
<sequence length="410" mass="43994">MSTSDDAQGASASDARFANDYDAAAALATPPANNASAPSDAQGTSHIILPQSTQQPAMHPSQREYHHPPSQSRHLPPSQPHSAAGMPPSANINNSQASTITTNTNCGVDPRPPGAVAAFPSNPPSKSFASRKSIPQQRTKIPPAKAKQSYKSPIREKTSGSSMGLSASGMAVLGLSPPASANPVRKIPPGTPAGQSPKRKERLPPPPPRQNASTIDEIINEANDLLQAAHEAQCLGRLRNASSYLLLAHARLVGLGRRFDRSRCENGAEGSQLQQQHQQQQQQQQQQHHILPPFSTAAHNTLPDVAMMEHLAQAAMQLHHKRTGRGMQHDAQQERNQQKSEWEKFIAAAKSNHKEEVTPSKKKGGRGKKPPTLVMHTMIGATSDARQIMCMFEGPPVAVKKEGGVEEGKL</sequence>
<feature type="compositionally biased region" description="Low complexity" evidence="1">
    <location>
        <begin position="159"/>
        <end position="171"/>
    </location>
</feature>